<feature type="domain" description="Carboxyltransferase" evidence="1">
    <location>
        <begin position="1"/>
        <end position="53"/>
    </location>
</feature>
<gene>
    <name evidence="2" type="ORF">GCM10025866_08290</name>
</gene>
<dbReference type="InterPro" id="IPR003833">
    <property type="entry name" value="CT_C_D"/>
</dbReference>
<evidence type="ECO:0000313" key="3">
    <source>
        <dbReference type="Proteomes" id="UP001321498"/>
    </source>
</evidence>
<sequence>MRILPFGDAALLAEFDSLAEVRATAGALRATAPPGVIDIVPAARTVLVRVRPPS</sequence>
<accession>A0ABM8G9T4</accession>
<dbReference type="Pfam" id="PF02682">
    <property type="entry name" value="CT_C_D"/>
    <property type="match status" value="1"/>
</dbReference>
<name>A0ABM8G9T4_9MICO</name>
<organism evidence="2 3">
    <name type="scientific">Naasia aerilata</name>
    <dbReference type="NCBI Taxonomy" id="1162966"/>
    <lineage>
        <taxon>Bacteria</taxon>
        <taxon>Bacillati</taxon>
        <taxon>Actinomycetota</taxon>
        <taxon>Actinomycetes</taxon>
        <taxon>Micrococcales</taxon>
        <taxon>Microbacteriaceae</taxon>
        <taxon>Naasia</taxon>
    </lineage>
</organism>
<protein>
    <recommendedName>
        <fullName evidence="1">Carboxyltransferase domain-containing protein</fullName>
    </recommendedName>
</protein>
<reference evidence="3" key="1">
    <citation type="journal article" date="2019" name="Int. J. Syst. Evol. Microbiol.">
        <title>The Global Catalogue of Microorganisms (GCM) 10K type strain sequencing project: providing services to taxonomists for standard genome sequencing and annotation.</title>
        <authorList>
            <consortium name="The Broad Institute Genomics Platform"/>
            <consortium name="The Broad Institute Genome Sequencing Center for Infectious Disease"/>
            <person name="Wu L."/>
            <person name="Ma J."/>
        </authorList>
    </citation>
    <scope>NUCLEOTIDE SEQUENCE [LARGE SCALE GENOMIC DNA]</scope>
    <source>
        <strain evidence="3">NBRC 108725</strain>
    </source>
</reference>
<dbReference type="SUPFAM" id="SSF160467">
    <property type="entry name" value="PH0987 N-terminal domain-like"/>
    <property type="match status" value="1"/>
</dbReference>
<keyword evidence="3" id="KW-1185">Reference proteome</keyword>
<dbReference type="EMBL" id="AP027731">
    <property type="protein sequence ID" value="BDZ44920.1"/>
    <property type="molecule type" value="Genomic_DNA"/>
</dbReference>
<evidence type="ECO:0000313" key="2">
    <source>
        <dbReference type="EMBL" id="BDZ44920.1"/>
    </source>
</evidence>
<dbReference type="Proteomes" id="UP001321498">
    <property type="component" value="Chromosome"/>
</dbReference>
<evidence type="ECO:0000259" key="1">
    <source>
        <dbReference type="Pfam" id="PF02682"/>
    </source>
</evidence>
<proteinExistence type="predicted"/>
<dbReference type="Gene3D" id="3.30.1360.40">
    <property type="match status" value="1"/>
</dbReference>